<dbReference type="OrthoDB" id="683240at2759"/>
<dbReference type="AlphaFoldDB" id="A0A397SV29"/>
<dbReference type="GO" id="GO:0005739">
    <property type="term" value="C:mitochondrion"/>
    <property type="evidence" value="ECO:0007669"/>
    <property type="project" value="TreeGrafter"/>
</dbReference>
<dbReference type="InterPro" id="IPR036188">
    <property type="entry name" value="FAD/NAD-bd_sf"/>
</dbReference>
<evidence type="ECO:0000313" key="1">
    <source>
        <dbReference type="EMBL" id="RIA89828.1"/>
    </source>
</evidence>
<dbReference type="STRING" id="658196.A0A397SV29"/>
<sequence>MSIKYLTQRILFQNNNKLFYNNSSFSFISRKKFHKINLSKRCLATVSLSVSSDTLENIYDIVIVGGGISGSALACALASSSIITKSQKRVALIEFNDTSNIKEWIPIQGEFSNRVSPLTPHSVEFFKDIGVWQNINEERIKPFSDIQVWDGISDARIKFNNENNKSGTLAWILENYNIQHAILKTLDQYKENNNVDFLDNTK</sequence>
<dbReference type="InterPro" id="IPR051205">
    <property type="entry name" value="UbiH/COQ6_monooxygenase"/>
</dbReference>
<dbReference type="Gene3D" id="3.50.50.60">
    <property type="entry name" value="FAD/NAD(P)-binding domain"/>
    <property type="match status" value="1"/>
</dbReference>
<comment type="caution">
    <text evidence="1">The sequence shown here is derived from an EMBL/GenBank/DDBJ whole genome shotgun (WGS) entry which is preliminary data.</text>
</comment>
<dbReference type="PANTHER" id="PTHR43876">
    <property type="entry name" value="UBIQUINONE BIOSYNTHESIS MONOOXYGENASE COQ6, MITOCHONDRIAL"/>
    <property type="match status" value="1"/>
</dbReference>
<name>A0A397SV29_9GLOM</name>
<protein>
    <submittedName>
        <fullName evidence="1">Uncharacterized protein</fullName>
    </submittedName>
</protein>
<dbReference type="SUPFAM" id="SSF51905">
    <property type="entry name" value="FAD/NAD(P)-binding domain"/>
    <property type="match status" value="1"/>
</dbReference>
<proteinExistence type="predicted"/>
<feature type="non-terminal residue" evidence="1">
    <location>
        <position position="202"/>
    </location>
</feature>
<keyword evidence="2" id="KW-1185">Reference proteome</keyword>
<organism evidence="1 2">
    <name type="scientific">Glomus cerebriforme</name>
    <dbReference type="NCBI Taxonomy" id="658196"/>
    <lineage>
        <taxon>Eukaryota</taxon>
        <taxon>Fungi</taxon>
        <taxon>Fungi incertae sedis</taxon>
        <taxon>Mucoromycota</taxon>
        <taxon>Glomeromycotina</taxon>
        <taxon>Glomeromycetes</taxon>
        <taxon>Glomerales</taxon>
        <taxon>Glomeraceae</taxon>
        <taxon>Glomus</taxon>
    </lineage>
</organism>
<reference evidence="1 2" key="1">
    <citation type="submission" date="2018-06" db="EMBL/GenBank/DDBJ databases">
        <title>Comparative genomics reveals the genomic features of Rhizophagus irregularis, R. cerebriforme, R. diaphanum and Gigaspora rosea, and their symbiotic lifestyle signature.</title>
        <authorList>
            <person name="Morin E."/>
            <person name="San Clemente H."/>
            <person name="Chen E.C.H."/>
            <person name="De La Providencia I."/>
            <person name="Hainaut M."/>
            <person name="Kuo A."/>
            <person name="Kohler A."/>
            <person name="Murat C."/>
            <person name="Tang N."/>
            <person name="Roy S."/>
            <person name="Loubradou J."/>
            <person name="Henrissat B."/>
            <person name="Grigoriev I.V."/>
            <person name="Corradi N."/>
            <person name="Roux C."/>
            <person name="Martin F.M."/>
        </authorList>
    </citation>
    <scope>NUCLEOTIDE SEQUENCE [LARGE SCALE GENOMIC DNA]</scope>
    <source>
        <strain evidence="1 2">DAOM 227022</strain>
    </source>
</reference>
<gene>
    <name evidence="1" type="ORF">C1645_824223</name>
</gene>
<dbReference type="EMBL" id="QKYT01000203">
    <property type="protein sequence ID" value="RIA89828.1"/>
    <property type="molecule type" value="Genomic_DNA"/>
</dbReference>
<accession>A0A397SV29</accession>
<dbReference type="Proteomes" id="UP000265703">
    <property type="component" value="Unassembled WGS sequence"/>
</dbReference>
<dbReference type="PANTHER" id="PTHR43876:SF7">
    <property type="entry name" value="UBIQUINONE BIOSYNTHESIS MONOOXYGENASE COQ6, MITOCHONDRIAL"/>
    <property type="match status" value="1"/>
</dbReference>
<evidence type="ECO:0000313" key="2">
    <source>
        <dbReference type="Proteomes" id="UP000265703"/>
    </source>
</evidence>